<dbReference type="SUPFAM" id="SSF53659">
    <property type="entry name" value="Isocitrate/Isopropylmalate dehydrogenase-like"/>
    <property type="match status" value="1"/>
</dbReference>
<dbReference type="InterPro" id="IPR002505">
    <property type="entry name" value="PTA_PTB"/>
</dbReference>
<dbReference type="NCBIfam" id="TIGR00651">
    <property type="entry name" value="pta"/>
    <property type="match status" value="1"/>
</dbReference>
<dbReference type="InterPro" id="IPR042112">
    <property type="entry name" value="P_AcTrfase_dom2"/>
</dbReference>
<dbReference type="PIRSF" id="PIRSF000428">
    <property type="entry name" value="P_Ac_trans"/>
    <property type="match status" value="1"/>
</dbReference>
<comment type="similarity">
    <text evidence="3">Belongs to the phosphate acetyltransferase and butyryltransferase family.</text>
</comment>
<evidence type="ECO:0000313" key="11">
    <source>
        <dbReference type="Proteomes" id="UP000633219"/>
    </source>
</evidence>
<name>A0A936YVR7_9HYPH</name>
<comment type="pathway">
    <text evidence="2">Metabolic intermediate biosynthesis; acetyl-CoA biosynthesis; acetyl-CoA from acetate: step 2/2.</text>
</comment>
<dbReference type="EMBL" id="JAEQNC010000012">
    <property type="protein sequence ID" value="MBL0374352.1"/>
    <property type="molecule type" value="Genomic_DNA"/>
</dbReference>
<evidence type="ECO:0000256" key="3">
    <source>
        <dbReference type="ARBA" id="ARBA00005656"/>
    </source>
</evidence>
<keyword evidence="7 10" id="KW-0012">Acyltransferase</keyword>
<keyword evidence="11" id="KW-1185">Reference proteome</keyword>
<comment type="caution">
    <text evidence="10">The sequence shown here is derived from an EMBL/GenBank/DDBJ whole genome shotgun (WGS) entry which is preliminary data.</text>
</comment>
<dbReference type="InterPro" id="IPR050500">
    <property type="entry name" value="Phos_Acetyltrans/Butyryltrans"/>
</dbReference>
<evidence type="ECO:0000256" key="4">
    <source>
        <dbReference type="ARBA" id="ARBA00012707"/>
    </source>
</evidence>
<evidence type="ECO:0000256" key="7">
    <source>
        <dbReference type="ARBA" id="ARBA00023315"/>
    </source>
</evidence>
<dbReference type="RefSeq" id="WP_201662553.1">
    <property type="nucleotide sequence ID" value="NZ_JAEQNC010000012.1"/>
</dbReference>
<dbReference type="GO" id="GO:0008959">
    <property type="term" value="F:phosphate acetyltransferase activity"/>
    <property type="evidence" value="ECO:0007669"/>
    <property type="project" value="UniProtKB-EC"/>
</dbReference>
<comment type="catalytic activity">
    <reaction evidence="1">
        <text>acetyl-CoA + phosphate = acetyl phosphate + CoA</text>
        <dbReference type="Rhea" id="RHEA:19521"/>
        <dbReference type="ChEBI" id="CHEBI:22191"/>
        <dbReference type="ChEBI" id="CHEBI:43474"/>
        <dbReference type="ChEBI" id="CHEBI:57287"/>
        <dbReference type="ChEBI" id="CHEBI:57288"/>
        <dbReference type="EC" id="2.3.1.8"/>
    </reaction>
</comment>
<gene>
    <name evidence="10" type="primary">pta</name>
    <name evidence="10" type="ORF">JJB09_20255</name>
</gene>
<sequence length="337" mass="34529">MKPLDRILEAAKAAPRHIVLAEGEDQRVVEAAVRAVRAGIATISLVGSRKAVEERLAAVGAGAEEIRIEDPASSPLTPRLAAAFHALRSSKGVDAVAAAEAVRTPLVFAAMMVRENEADGTVGGAVATTADTVRAALQTIGRAPGVGLVSSFFLMMLCASHHVKKGAFVFADCGLVVDPDAAGLADIAITSARSFEVLAARPAKVAMLSFSTVGSATHACVSKVVEATRLAHEAAPGLIIDGELQFDTAFVEAVSAAKAPQSALHGEANVFVFPNLDAANIGYKIAQRIGGATAIGPILQGLAKPANDLSRGCNADDVFHMIAVTVMQAGANARRGA</sequence>
<dbReference type="NCBIfam" id="NF007233">
    <property type="entry name" value="PRK09653.1"/>
    <property type="match status" value="1"/>
</dbReference>
<keyword evidence="6 10" id="KW-0808">Transferase</keyword>
<evidence type="ECO:0000256" key="8">
    <source>
        <dbReference type="ARBA" id="ARBA00031108"/>
    </source>
</evidence>
<dbReference type="Pfam" id="PF01515">
    <property type="entry name" value="PTA_PTB"/>
    <property type="match status" value="1"/>
</dbReference>
<feature type="domain" description="Phosphate acetyl/butaryl transferase" evidence="9">
    <location>
        <begin position="5"/>
        <end position="326"/>
    </location>
</feature>
<reference evidence="10" key="1">
    <citation type="submission" date="2021-01" db="EMBL/GenBank/DDBJ databases">
        <title>Rhizobium sp. strain KVB221 16S ribosomal RNA gene Genome sequencing and assembly.</title>
        <authorList>
            <person name="Kang M."/>
        </authorList>
    </citation>
    <scope>NUCLEOTIDE SEQUENCE</scope>
    <source>
        <strain evidence="10">KVB221</strain>
    </source>
</reference>
<accession>A0A936YVR7</accession>
<dbReference type="AlphaFoldDB" id="A0A936YVR7"/>
<dbReference type="Gene3D" id="3.40.50.10750">
    <property type="entry name" value="Isocitrate/Isopropylmalate dehydrogenase-like"/>
    <property type="match status" value="1"/>
</dbReference>
<proteinExistence type="inferred from homology"/>
<evidence type="ECO:0000256" key="6">
    <source>
        <dbReference type="ARBA" id="ARBA00022679"/>
    </source>
</evidence>
<evidence type="ECO:0000313" key="10">
    <source>
        <dbReference type="EMBL" id="MBL0374352.1"/>
    </source>
</evidence>
<dbReference type="PANTHER" id="PTHR43356">
    <property type="entry name" value="PHOSPHATE ACETYLTRANSFERASE"/>
    <property type="match status" value="1"/>
</dbReference>
<dbReference type="InterPro" id="IPR012147">
    <property type="entry name" value="P_Ac_Bu_trans"/>
</dbReference>
<dbReference type="EC" id="2.3.1.8" evidence="4"/>
<dbReference type="InterPro" id="IPR042113">
    <property type="entry name" value="P_AcTrfase_dom1"/>
</dbReference>
<dbReference type="InterPro" id="IPR004614">
    <property type="entry name" value="P_AcTrfase"/>
</dbReference>
<evidence type="ECO:0000256" key="2">
    <source>
        <dbReference type="ARBA" id="ARBA00004989"/>
    </source>
</evidence>
<evidence type="ECO:0000256" key="5">
    <source>
        <dbReference type="ARBA" id="ARBA00021528"/>
    </source>
</evidence>
<organism evidence="10 11">
    <name type="scientific">Rhizobium setariae</name>
    <dbReference type="NCBI Taxonomy" id="2801340"/>
    <lineage>
        <taxon>Bacteria</taxon>
        <taxon>Pseudomonadati</taxon>
        <taxon>Pseudomonadota</taxon>
        <taxon>Alphaproteobacteria</taxon>
        <taxon>Hyphomicrobiales</taxon>
        <taxon>Rhizobiaceae</taxon>
        <taxon>Rhizobium/Agrobacterium group</taxon>
        <taxon>Rhizobium</taxon>
    </lineage>
</organism>
<evidence type="ECO:0000259" key="9">
    <source>
        <dbReference type="Pfam" id="PF01515"/>
    </source>
</evidence>
<protein>
    <recommendedName>
        <fullName evidence="5">Phosphate acetyltransferase</fullName>
        <ecNumber evidence="4">2.3.1.8</ecNumber>
    </recommendedName>
    <alternativeName>
        <fullName evidence="8">Phosphotransacetylase</fullName>
    </alternativeName>
</protein>
<evidence type="ECO:0000256" key="1">
    <source>
        <dbReference type="ARBA" id="ARBA00000705"/>
    </source>
</evidence>
<dbReference type="Gene3D" id="3.40.50.10950">
    <property type="match status" value="1"/>
</dbReference>
<dbReference type="PANTHER" id="PTHR43356:SF3">
    <property type="entry name" value="PHOSPHATE ACETYLTRANSFERASE"/>
    <property type="match status" value="1"/>
</dbReference>
<dbReference type="Proteomes" id="UP000633219">
    <property type="component" value="Unassembled WGS sequence"/>
</dbReference>